<evidence type="ECO:0000313" key="15">
    <source>
        <dbReference type="EMBL" id="OQU80682.1"/>
    </source>
</evidence>
<dbReference type="ExpressionAtlas" id="A0A1Z5RA91">
    <property type="expression patterns" value="baseline and differential"/>
</dbReference>
<dbReference type="FunFam" id="3.40.50.300:FF:000066">
    <property type="entry name" value="ABC transporter B family member 1"/>
    <property type="match status" value="2"/>
</dbReference>
<comment type="similarity">
    <text evidence="2">Belongs to the ABC transporter superfamily. ABCB family. Multidrug resistance exporter (TC 3.A.1.201) subfamily.</text>
</comment>
<dbReference type="CDD" id="cd03249">
    <property type="entry name" value="ABC_MTABC3_MDL1_MDL2"/>
    <property type="match status" value="2"/>
</dbReference>
<dbReference type="Proteomes" id="UP000000768">
    <property type="component" value="Chromosome 7"/>
</dbReference>
<dbReference type="Pfam" id="PF00005">
    <property type="entry name" value="ABC_tran"/>
    <property type="match status" value="3"/>
</dbReference>
<feature type="domain" description="ABC transmembrane type-1" evidence="14">
    <location>
        <begin position="665"/>
        <end position="952"/>
    </location>
</feature>
<dbReference type="GO" id="GO:0009733">
    <property type="term" value="P:response to auxin"/>
    <property type="evidence" value="ECO:0007669"/>
    <property type="project" value="UniProtKB-ARBA"/>
</dbReference>
<feature type="transmembrane region" description="Helical" evidence="12">
    <location>
        <begin position="261"/>
        <end position="279"/>
    </location>
</feature>
<evidence type="ECO:0000256" key="1">
    <source>
        <dbReference type="ARBA" id="ARBA00004651"/>
    </source>
</evidence>
<dbReference type="CDD" id="cd18577">
    <property type="entry name" value="ABC_6TM_Pgp_ABCB1_D1_like"/>
    <property type="match status" value="1"/>
</dbReference>
<dbReference type="EMBL" id="CM000766">
    <property type="protein sequence ID" value="OQU80682.1"/>
    <property type="molecule type" value="Genomic_DNA"/>
</dbReference>
<evidence type="ECO:0000259" key="14">
    <source>
        <dbReference type="PROSITE" id="PS50929"/>
    </source>
</evidence>
<feature type="domain" description="ABC transporter" evidence="13">
    <location>
        <begin position="988"/>
        <end position="1237"/>
    </location>
</feature>
<keyword evidence="7" id="KW-0067">ATP-binding</keyword>
<dbReference type="Gene3D" id="3.40.50.300">
    <property type="entry name" value="P-loop containing nucleotide triphosphate hydrolases"/>
    <property type="match status" value="3"/>
</dbReference>
<dbReference type="GO" id="GO:0005886">
    <property type="term" value="C:plasma membrane"/>
    <property type="evidence" value="ECO:0007669"/>
    <property type="project" value="UniProtKB-SubCell"/>
</dbReference>
<feature type="transmembrane region" description="Helical" evidence="12">
    <location>
        <begin position="704"/>
        <end position="721"/>
    </location>
</feature>
<organism evidence="15 16">
    <name type="scientific">Sorghum bicolor</name>
    <name type="common">Sorghum</name>
    <name type="synonym">Sorghum vulgare</name>
    <dbReference type="NCBI Taxonomy" id="4558"/>
    <lineage>
        <taxon>Eukaryota</taxon>
        <taxon>Viridiplantae</taxon>
        <taxon>Streptophyta</taxon>
        <taxon>Embryophyta</taxon>
        <taxon>Tracheophyta</taxon>
        <taxon>Spermatophyta</taxon>
        <taxon>Magnoliopsida</taxon>
        <taxon>Liliopsida</taxon>
        <taxon>Poales</taxon>
        <taxon>Poaceae</taxon>
        <taxon>PACMAD clade</taxon>
        <taxon>Panicoideae</taxon>
        <taxon>Andropogonodae</taxon>
        <taxon>Andropogoneae</taxon>
        <taxon>Sorghinae</taxon>
        <taxon>Sorghum</taxon>
    </lineage>
</organism>
<feature type="transmembrane region" description="Helical" evidence="12">
    <location>
        <begin position="46"/>
        <end position="70"/>
    </location>
</feature>
<dbReference type="GO" id="GO:0010329">
    <property type="term" value="F:auxin efflux transmembrane transporter activity"/>
    <property type="evidence" value="ECO:0007669"/>
    <property type="project" value="UniProtKB-ARBA"/>
</dbReference>
<keyword evidence="3" id="KW-0813">Transport</keyword>
<dbReference type="SUPFAM" id="SSF52540">
    <property type="entry name" value="P-loop containing nucleoside triphosphate hydrolases"/>
    <property type="match status" value="3"/>
</dbReference>
<dbReference type="PROSITE" id="PS50929">
    <property type="entry name" value="ABC_TM1F"/>
    <property type="match status" value="3"/>
</dbReference>
<dbReference type="Gene3D" id="1.20.1560.10">
    <property type="entry name" value="ABC transporter type 1, transmembrane domain"/>
    <property type="match status" value="1"/>
</dbReference>
<dbReference type="GO" id="GO:0048443">
    <property type="term" value="P:stamen development"/>
    <property type="evidence" value="ECO:0007669"/>
    <property type="project" value="UniProtKB-ARBA"/>
</dbReference>
<evidence type="ECO:0000256" key="12">
    <source>
        <dbReference type="SAM" id="Phobius"/>
    </source>
</evidence>
<reference evidence="16" key="2">
    <citation type="journal article" date="2018" name="Plant J.">
        <title>The Sorghum bicolor reference genome: improved assembly, gene annotations, a transcriptome atlas, and signatures of genome organization.</title>
        <authorList>
            <person name="McCormick R.F."/>
            <person name="Truong S.K."/>
            <person name="Sreedasyam A."/>
            <person name="Jenkins J."/>
            <person name="Shu S."/>
            <person name="Sims D."/>
            <person name="Kennedy M."/>
            <person name="Amirebrahimi M."/>
            <person name="Weers B.D."/>
            <person name="McKinley B."/>
            <person name="Mattison A."/>
            <person name="Morishige D.T."/>
            <person name="Grimwood J."/>
            <person name="Schmutz J."/>
            <person name="Mullet J.E."/>
        </authorList>
    </citation>
    <scope>NUCLEOTIDE SEQUENCE [LARGE SCALE GENOMIC DNA]</scope>
    <source>
        <strain evidence="16">cv. BTx623</strain>
    </source>
</reference>
<dbReference type="SMART" id="SM00382">
    <property type="entry name" value="AAA"/>
    <property type="match status" value="3"/>
</dbReference>
<dbReference type="GO" id="GO:0043481">
    <property type="term" value="P:anthocyanin accumulation in tissues in response to UV light"/>
    <property type="evidence" value="ECO:0007669"/>
    <property type="project" value="UniProtKB-ARBA"/>
</dbReference>
<keyword evidence="4 12" id="KW-0812">Transmembrane</keyword>
<dbReference type="GO" id="GO:0055085">
    <property type="term" value="P:transmembrane transport"/>
    <property type="evidence" value="ECO:0000318"/>
    <property type="project" value="GO_Central"/>
</dbReference>
<evidence type="ECO:0000256" key="11">
    <source>
        <dbReference type="SAM" id="MobiDB-lite"/>
    </source>
</evidence>
<dbReference type="GO" id="GO:0009640">
    <property type="term" value="P:photomorphogenesis"/>
    <property type="evidence" value="ECO:0007669"/>
    <property type="project" value="UniProtKB-ARBA"/>
</dbReference>
<evidence type="ECO:0000256" key="5">
    <source>
        <dbReference type="ARBA" id="ARBA00022737"/>
    </source>
</evidence>
<keyword evidence="5" id="KW-0677">Repeat</keyword>
<dbReference type="InterPro" id="IPR017871">
    <property type="entry name" value="ABC_transporter-like_CS"/>
</dbReference>
<dbReference type="InterPro" id="IPR036640">
    <property type="entry name" value="ABC1_TM_sf"/>
</dbReference>
<evidence type="ECO:0000256" key="7">
    <source>
        <dbReference type="ARBA" id="ARBA00022840"/>
    </source>
</evidence>
<dbReference type="GO" id="GO:0140359">
    <property type="term" value="F:ABC-type transporter activity"/>
    <property type="evidence" value="ECO:0007669"/>
    <property type="project" value="InterPro"/>
</dbReference>
<dbReference type="eggNOG" id="KOG0055">
    <property type="taxonomic scope" value="Eukaryota"/>
</dbReference>
<dbReference type="InterPro" id="IPR027417">
    <property type="entry name" value="P-loop_NTPase"/>
</dbReference>
<feature type="transmembrane region" description="Helical" evidence="12">
    <location>
        <begin position="891"/>
        <end position="914"/>
    </location>
</feature>
<dbReference type="Gramene" id="OQU80682">
    <property type="protein sequence ID" value="OQU80682"/>
    <property type="gene ID" value="SORBI_3007G163800"/>
</dbReference>
<dbReference type="GO" id="GO:0009926">
    <property type="term" value="P:auxin polar transport"/>
    <property type="evidence" value="ECO:0007669"/>
    <property type="project" value="UniProtKB-ARBA"/>
</dbReference>
<feature type="transmembrane region" description="Helical" evidence="12">
    <location>
        <begin position="661"/>
        <end position="684"/>
    </location>
</feature>
<reference evidence="15 16" key="1">
    <citation type="journal article" date="2009" name="Nature">
        <title>The Sorghum bicolor genome and the diversification of grasses.</title>
        <authorList>
            <person name="Paterson A.H."/>
            <person name="Bowers J.E."/>
            <person name="Bruggmann R."/>
            <person name="Dubchak I."/>
            <person name="Grimwood J."/>
            <person name="Gundlach H."/>
            <person name="Haberer G."/>
            <person name="Hellsten U."/>
            <person name="Mitros T."/>
            <person name="Poliakov A."/>
            <person name="Schmutz J."/>
            <person name="Spannagl M."/>
            <person name="Tang H."/>
            <person name="Wang X."/>
            <person name="Wicker T."/>
            <person name="Bharti A.K."/>
            <person name="Chapman J."/>
            <person name="Feltus F.A."/>
            <person name="Gowik U."/>
            <person name="Grigoriev I.V."/>
            <person name="Lyons E."/>
            <person name="Maher C.A."/>
            <person name="Martis M."/>
            <person name="Narechania A."/>
            <person name="Otillar R.P."/>
            <person name="Penning B.W."/>
            <person name="Salamov A.A."/>
            <person name="Wang Y."/>
            <person name="Zhang L."/>
            <person name="Carpita N.C."/>
            <person name="Freeling M."/>
            <person name="Gingle A.R."/>
            <person name="Hash C.T."/>
            <person name="Keller B."/>
            <person name="Klein P."/>
            <person name="Kresovich S."/>
            <person name="McCann M.C."/>
            <person name="Ming R."/>
            <person name="Peterson D.G."/>
            <person name="Mehboob-ur-Rahman"/>
            <person name="Ware D."/>
            <person name="Westhoff P."/>
            <person name="Mayer K.F."/>
            <person name="Messing J."/>
            <person name="Rokhsar D.S."/>
        </authorList>
    </citation>
    <scope>NUCLEOTIDE SEQUENCE [LARGE SCALE GENOMIC DNA]</scope>
    <source>
        <strain evidence="16">cv. BTx623</strain>
    </source>
</reference>
<feature type="domain" description="ABC transmembrane type-1" evidence="14">
    <location>
        <begin position="2"/>
        <end position="290"/>
    </location>
</feature>
<evidence type="ECO:0000256" key="9">
    <source>
        <dbReference type="ARBA" id="ARBA00023136"/>
    </source>
</evidence>
<feature type="transmembrane region" description="Helical" evidence="12">
    <location>
        <begin position="926"/>
        <end position="947"/>
    </location>
</feature>
<evidence type="ECO:0000256" key="10">
    <source>
        <dbReference type="ARBA" id="ARBA00023180"/>
    </source>
</evidence>
<feature type="transmembrane region" description="Helical" evidence="12">
    <location>
        <begin position="1185"/>
        <end position="1208"/>
    </location>
</feature>
<feature type="transmembrane region" description="Helical" evidence="12">
    <location>
        <begin position="126"/>
        <end position="145"/>
    </location>
</feature>
<dbReference type="PANTHER" id="PTHR43394:SF11">
    <property type="entry name" value="ATP-BINDING CASSETTE TRANSPORTER"/>
    <property type="match status" value="1"/>
</dbReference>
<gene>
    <name evidence="15" type="ORF">SORBI_3007G163800</name>
</gene>
<dbReference type="GO" id="GO:0009958">
    <property type="term" value="P:positive gravitropism"/>
    <property type="evidence" value="ECO:0007669"/>
    <property type="project" value="UniProtKB-ARBA"/>
</dbReference>
<dbReference type="GO" id="GO:1900459">
    <property type="term" value="P:positive regulation of brassinosteroid mediated signaling pathway"/>
    <property type="evidence" value="ECO:0007669"/>
    <property type="project" value="UniProtKB-ARBA"/>
</dbReference>
<keyword evidence="6" id="KW-0547">Nucleotide-binding</keyword>
<feature type="domain" description="ABC transporter" evidence="13">
    <location>
        <begin position="330"/>
        <end position="566"/>
    </location>
</feature>
<feature type="transmembrane region" description="Helical" evidence="12">
    <location>
        <begin position="151"/>
        <end position="170"/>
    </location>
</feature>
<dbReference type="FunFam" id="1.20.1560.10:FF:000009">
    <property type="entry name" value="ABC transporter B family member 1"/>
    <property type="match status" value="1"/>
</dbReference>
<name>A0A1Z5RA91_SORBI</name>
<dbReference type="PROSITE" id="PS50893">
    <property type="entry name" value="ABC_TRANSPORTER_2"/>
    <property type="match status" value="3"/>
</dbReference>
<dbReference type="GO" id="GO:0009741">
    <property type="term" value="P:response to brassinosteroid"/>
    <property type="evidence" value="ECO:0007669"/>
    <property type="project" value="UniProtKB-ARBA"/>
</dbReference>
<dbReference type="InterPro" id="IPR039421">
    <property type="entry name" value="Type_1_exporter"/>
</dbReference>
<sequence length="1541" mass="166842">MLVGTLGALVHGCSLPVFLRFFADLVDSFGSHANDPDTMVRLVVKYAFYFLVVGAAIWASSWAEISCWMWTGERQSTRMRIRYLDAALRQDVSFFDTDVRASDVIYAINADAVVVQDAISEKLGNLIHYMATFVAGFVVGFTAAWQLALVTLAVVPLIAVIGGLSAAALAKLSSRSQDALSGASGIAEQALAQIRIVQAFVGEEREMRAYSAALAVAQKIGYRSGFAKGLGLGGTYFTVFCCYGLLLWYGGHLVRGNHTNGGLAIATMFSVMIGGLALGQSAPSMAAFAKARVAAAKIFRIIDHRPGISSRDGEDGGGVELESVTGRVEMRGVDFAYPSRPDVPILRGFSLSVPAGKTIALVGSSGSGKSTVVSLLERFYDPSAGQILLDGHDLKSLKLRWLRQQIGLVSQEPTLFATSIKENLLLGRDSQSATQAEMEEAARVANAHSFIVKLPDGYDTQVGERGLQLSGGQKQRIAIARAMLKNPAILLLDEATSALDSESEKLVQEALDRFMIGRTTLVIAHRLSTIRKADVVAVLQGGAVSEMGTHDELMAKGENGTYAKLIRMQEQAHEAALVNARRSSARPSSARNSVSSPIMTRNSSYGRSPYSRRLSDFSTSDFTLSIHDPHHHHRTMADKQLAFRAGASSFLRLARMNSPEWAYALVGSLGSMVCGSFSAIFAYILSAVLSVYYAPDPRYMKREIAKYCYLLIGMSSAALLFNTVQHVFWDTVGENLTKRVREKMFAAVLRNEIAWFDADENASARVAARLALDAQNVRSAIGDRISVIVQNSALMLVACTAGFVLQWRLALVLLAVFPLVVGATVLQKMFMKGFSGDLEAAHARATQIAGEAVANLRTVAAFNAERKITGLFEANLRGPLRRCFWKGQIAGSGYGVAQFLLYASYALGLWYAAWLVKHGVSDFSRTIRVFMVLMVSANGAAETLTLAPDFVKGGRAMRSVFETIDRKTEVEPDDVDAAPVPERPKGEVELKHVDFSYPSRPDIQVFRDLSLRARAGKTLALVGPSGCGKSSVLALVQRFYEPTSGRVLLDGKDVRKYNLRALRRVVAVVPQEPFLFAASIHDNIAYGREGATEAEVVEAATQANAHRFISALPEGYGTQVGERGVQLSGGQRQRIAIARALVKQAAIMLLDEATSALDAESERWLFEANLRGPLRRCFWKGQIAGSGYGVAQFLLYASYALGLWYAAWLVKHGVSDFSRTIRVFMVLMVSANGAAETLTLAPDFVKGGRAMRSVFETIDRKTEVEPDDVDAAPVPERPKGEVELKHVDFSYPSRPDIQVFRDLSLRARAGKTLALVGPSGCGKSSVLALVQRFYEPTSGRVLLDGKDVRKYNLRALRRVVAVVPQEPFLFAASIHDNIAYGREGATEAEVVEAATQANAHRFISALPEGYGTQVGERGVQLSGGQRQRIAIARALVKQAAIMLLDEATSALDAESERCVQEALERAGNGRTTIVVAHRLATVRNAHTIAVIDDGKVVEQGSHSHLLKHHPDGCYARMLQLQRLTGGAAPGPPPSSSNGAAA</sequence>
<dbReference type="InterPro" id="IPR003593">
    <property type="entry name" value="AAA+_ATPase"/>
</dbReference>
<dbReference type="SUPFAM" id="SSF90123">
    <property type="entry name" value="ABC transporter transmembrane region"/>
    <property type="match status" value="3"/>
</dbReference>
<keyword evidence="16" id="KW-1185">Reference proteome</keyword>
<dbReference type="InterPro" id="IPR011527">
    <property type="entry name" value="ABC1_TM_dom"/>
</dbReference>
<dbReference type="GO" id="GO:0005737">
    <property type="term" value="C:cytoplasm"/>
    <property type="evidence" value="ECO:0007669"/>
    <property type="project" value="UniProtKB-ARBA"/>
</dbReference>
<dbReference type="GO" id="GO:0016887">
    <property type="term" value="F:ATP hydrolysis activity"/>
    <property type="evidence" value="ECO:0007669"/>
    <property type="project" value="InterPro"/>
</dbReference>
<evidence type="ECO:0000313" key="16">
    <source>
        <dbReference type="Proteomes" id="UP000000768"/>
    </source>
</evidence>
<comment type="subcellular location">
    <subcellularLocation>
        <location evidence="1">Cell membrane</location>
        <topology evidence="1">Multi-pass membrane protein</topology>
    </subcellularLocation>
</comment>
<evidence type="ECO:0000256" key="2">
    <source>
        <dbReference type="ARBA" id="ARBA00007577"/>
    </source>
</evidence>
<feature type="domain" description="ABC transmembrane type-1" evidence="14">
    <location>
        <begin position="1160"/>
        <end position="1246"/>
    </location>
</feature>
<dbReference type="GO" id="GO:0042626">
    <property type="term" value="F:ATPase-coupled transmembrane transporter activity"/>
    <property type="evidence" value="ECO:0000318"/>
    <property type="project" value="GO_Central"/>
</dbReference>
<dbReference type="GO" id="GO:0016020">
    <property type="term" value="C:membrane"/>
    <property type="evidence" value="ECO:0000318"/>
    <property type="project" value="GO_Central"/>
</dbReference>
<dbReference type="InParanoid" id="A0A1Z5RA91"/>
<protein>
    <submittedName>
        <fullName evidence="15">Uncharacterized protein</fullName>
    </submittedName>
</protein>
<dbReference type="PROSITE" id="PS00211">
    <property type="entry name" value="ABC_TRANSPORTER_1"/>
    <property type="match status" value="3"/>
</dbReference>
<feature type="transmembrane region" description="Helical" evidence="12">
    <location>
        <begin position="809"/>
        <end position="826"/>
    </location>
</feature>
<dbReference type="Pfam" id="PF00664">
    <property type="entry name" value="ABC_membrane"/>
    <property type="match status" value="3"/>
</dbReference>
<feature type="region of interest" description="Disordered" evidence="11">
    <location>
        <begin position="579"/>
        <end position="607"/>
    </location>
</feature>
<evidence type="ECO:0000256" key="3">
    <source>
        <dbReference type="ARBA" id="ARBA00022448"/>
    </source>
</evidence>
<feature type="domain" description="ABC transporter" evidence="13">
    <location>
        <begin position="1282"/>
        <end position="1518"/>
    </location>
</feature>
<proteinExistence type="inferred from homology"/>
<dbReference type="GO" id="GO:0005524">
    <property type="term" value="F:ATP binding"/>
    <property type="evidence" value="ECO:0007669"/>
    <property type="project" value="UniProtKB-KW"/>
</dbReference>
<keyword evidence="9 12" id="KW-0472">Membrane</keyword>
<dbReference type="PANTHER" id="PTHR43394">
    <property type="entry name" value="ATP-DEPENDENT PERMEASE MDL1, MITOCHONDRIAL"/>
    <property type="match status" value="1"/>
</dbReference>
<dbReference type="GO" id="GO:0010328">
    <property type="term" value="F:auxin influx transmembrane transporter activity"/>
    <property type="evidence" value="ECO:0007669"/>
    <property type="project" value="UniProtKB-ARBA"/>
</dbReference>
<dbReference type="FunFam" id="3.40.50.300:FF:000604">
    <property type="entry name" value="ABC transporter B family member 28"/>
    <property type="match status" value="1"/>
</dbReference>
<evidence type="ECO:0000256" key="8">
    <source>
        <dbReference type="ARBA" id="ARBA00022989"/>
    </source>
</evidence>
<feature type="compositionally biased region" description="Low complexity" evidence="11">
    <location>
        <begin position="579"/>
        <end position="597"/>
    </location>
</feature>
<evidence type="ECO:0000259" key="13">
    <source>
        <dbReference type="PROSITE" id="PS50893"/>
    </source>
</evidence>
<dbReference type="InterPro" id="IPR003439">
    <property type="entry name" value="ABC_transporter-like_ATP-bd"/>
</dbReference>
<dbReference type="GO" id="GO:0009637">
    <property type="term" value="P:response to blue light"/>
    <property type="evidence" value="ECO:0007669"/>
    <property type="project" value="UniProtKB-ARBA"/>
</dbReference>
<dbReference type="FunCoup" id="A0A1Z5RA91">
    <property type="interactions" value="948"/>
</dbReference>
<accession>A0A1Z5RA91</accession>
<dbReference type="FunFam" id="1.20.1560.10:FF:000029">
    <property type="entry name" value="ABC transporter B family member 1"/>
    <property type="match status" value="1"/>
</dbReference>
<dbReference type="NCBIfam" id="NF010167">
    <property type="entry name" value="PRK13648.1"/>
    <property type="match status" value="3"/>
</dbReference>
<dbReference type="CDD" id="cd18578">
    <property type="entry name" value="ABC_6TM_Pgp_ABCB1_D2_like"/>
    <property type="match status" value="1"/>
</dbReference>
<keyword evidence="10" id="KW-0325">Glycoprotein</keyword>
<keyword evidence="8 12" id="KW-1133">Transmembrane helix</keyword>
<evidence type="ECO:0000256" key="4">
    <source>
        <dbReference type="ARBA" id="ARBA00022692"/>
    </source>
</evidence>
<feature type="transmembrane region" description="Helical" evidence="12">
    <location>
        <begin position="229"/>
        <end position="249"/>
    </location>
</feature>
<feature type="transmembrane region" description="Helical" evidence="12">
    <location>
        <begin position="1220"/>
        <end position="1241"/>
    </location>
</feature>
<evidence type="ECO:0000256" key="6">
    <source>
        <dbReference type="ARBA" id="ARBA00022741"/>
    </source>
</evidence>
<dbReference type="GO" id="GO:0008361">
    <property type="term" value="P:regulation of cell size"/>
    <property type="evidence" value="ECO:0007669"/>
    <property type="project" value="UniProtKB-ARBA"/>
</dbReference>